<dbReference type="EMBL" id="SNWR01000001">
    <property type="protein sequence ID" value="TDO41242.1"/>
    <property type="molecule type" value="Genomic_DNA"/>
</dbReference>
<evidence type="ECO:0000256" key="3">
    <source>
        <dbReference type="SAM" id="MobiDB-lite"/>
    </source>
</evidence>
<feature type="region of interest" description="Disordered" evidence="3">
    <location>
        <begin position="261"/>
        <end position="344"/>
    </location>
</feature>
<feature type="region of interest" description="Disordered" evidence="3">
    <location>
        <begin position="361"/>
        <end position="420"/>
    </location>
</feature>
<name>A0A4R6JZB0_9ACTN</name>
<sequence>MGHVAPPPLAELTARAQTLSSAGDLAGARRVLANVLNPADAADPQQASADLALAAALHARILIALGDAHNARLWAGYAHAAEERLHGPHDNRTIAAAATHAAVLQRVGHFGRASQVYRQLVADLTELEGADSPRVLAAEADLATAEHAAGNCRAARSRLTAAWHRHSQRYGDASPAGIKMLARLGAMERECGRDAESREHLAKAQELCARYLPSDHPLVRQVAALVQGSASGRHVCGRVEQSDGPGMTTVGNPRVPGVPGVGAPGIPGFSGAPAVPDVPAPRASGAPTASADPAAPGVTTVGAPGVRPVPFPRRPTVPDPEEFPPDDPGLPPPDNRPTDPNGTVYQQPLYLADVHQEPGDLQGRHARADTPPPMPGRRAPDYGPDGRPVPIGSAPASTYTLPPNTERRLPVRTEPPPPRRRQPFVLAAVLVAGVAAVVAVVALTLPNANGAEGPTANATTPPAVTGPAATPSAPAATTRPPKADPGAPTAVKLRDNRDSVLLQWSYPRNAEGPILISGGRAGQPRKPFQQLPAGSTDYVVYGLNESSNYCFTVAIAYGTNNVARSVPVCTKR</sequence>
<keyword evidence="2" id="KW-0624">Polysaccharide degradation</keyword>
<dbReference type="Proteomes" id="UP000294901">
    <property type="component" value="Unassembled WGS sequence"/>
</dbReference>
<dbReference type="SUPFAM" id="SSF49265">
    <property type="entry name" value="Fibronectin type III"/>
    <property type="match status" value="1"/>
</dbReference>
<feature type="compositionally biased region" description="Low complexity" evidence="3">
    <location>
        <begin position="266"/>
        <end position="283"/>
    </location>
</feature>
<evidence type="ECO:0000313" key="7">
    <source>
        <dbReference type="Proteomes" id="UP000294901"/>
    </source>
</evidence>
<feature type="transmembrane region" description="Helical" evidence="4">
    <location>
        <begin position="424"/>
        <end position="445"/>
    </location>
</feature>
<keyword evidence="1" id="KW-0378">Hydrolase</keyword>
<dbReference type="AlphaFoldDB" id="A0A4R6JZB0"/>
<dbReference type="InterPro" id="IPR003961">
    <property type="entry name" value="FN3_dom"/>
</dbReference>
<dbReference type="Gene3D" id="1.25.40.10">
    <property type="entry name" value="Tetratricopeptide repeat domain"/>
    <property type="match status" value="1"/>
</dbReference>
<evidence type="ECO:0000256" key="1">
    <source>
        <dbReference type="ARBA" id="ARBA00023295"/>
    </source>
</evidence>
<evidence type="ECO:0000259" key="5">
    <source>
        <dbReference type="PROSITE" id="PS50853"/>
    </source>
</evidence>
<dbReference type="OrthoDB" id="3351279at2"/>
<dbReference type="InterPro" id="IPR011990">
    <property type="entry name" value="TPR-like_helical_dom_sf"/>
</dbReference>
<feature type="domain" description="Fibronectin type-III" evidence="5">
    <location>
        <begin position="484"/>
        <end position="572"/>
    </location>
</feature>
<dbReference type="SUPFAM" id="SSF48452">
    <property type="entry name" value="TPR-like"/>
    <property type="match status" value="1"/>
</dbReference>
<dbReference type="InterPro" id="IPR036116">
    <property type="entry name" value="FN3_sf"/>
</dbReference>
<keyword evidence="1" id="KW-0326">Glycosidase</keyword>
<comment type="caution">
    <text evidence="6">The sequence shown here is derived from an EMBL/GenBank/DDBJ whole genome shotgun (WGS) entry which is preliminary data.</text>
</comment>
<keyword evidence="4" id="KW-0472">Membrane</keyword>
<dbReference type="CDD" id="cd00063">
    <property type="entry name" value="FN3"/>
    <property type="match status" value="1"/>
</dbReference>
<protein>
    <recommendedName>
        <fullName evidence="5">Fibronectin type-III domain-containing protein</fullName>
    </recommendedName>
</protein>
<evidence type="ECO:0000256" key="2">
    <source>
        <dbReference type="ARBA" id="ARBA00023326"/>
    </source>
</evidence>
<keyword evidence="2" id="KW-0119">Carbohydrate metabolism</keyword>
<feature type="region of interest" description="Disordered" evidence="3">
    <location>
        <begin position="448"/>
        <end position="489"/>
    </location>
</feature>
<organism evidence="6 7">
    <name type="scientific">Paractinoplanes brasiliensis</name>
    <dbReference type="NCBI Taxonomy" id="52695"/>
    <lineage>
        <taxon>Bacteria</taxon>
        <taxon>Bacillati</taxon>
        <taxon>Actinomycetota</taxon>
        <taxon>Actinomycetes</taxon>
        <taxon>Micromonosporales</taxon>
        <taxon>Micromonosporaceae</taxon>
        <taxon>Paractinoplanes</taxon>
    </lineage>
</organism>
<dbReference type="InterPro" id="IPR013783">
    <property type="entry name" value="Ig-like_fold"/>
</dbReference>
<reference evidence="6 7" key="1">
    <citation type="submission" date="2019-03" db="EMBL/GenBank/DDBJ databases">
        <title>Sequencing the genomes of 1000 actinobacteria strains.</title>
        <authorList>
            <person name="Klenk H.-P."/>
        </authorList>
    </citation>
    <scope>NUCLEOTIDE SEQUENCE [LARGE SCALE GENOMIC DNA]</scope>
    <source>
        <strain evidence="6 7">DSM 43805</strain>
    </source>
</reference>
<gene>
    <name evidence="6" type="ORF">C8E87_4971</name>
</gene>
<keyword evidence="4" id="KW-0812">Transmembrane</keyword>
<evidence type="ECO:0000256" key="4">
    <source>
        <dbReference type="SAM" id="Phobius"/>
    </source>
</evidence>
<feature type="compositionally biased region" description="Pro residues" evidence="3">
    <location>
        <begin position="326"/>
        <end position="335"/>
    </location>
</feature>
<dbReference type="GO" id="GO:0016798">
    <property type="term" value="F:hydrolase activity, acting on glycosyl bonds"/>
    <property type="evidence" value="ECO:0007669"/>
    <property type="project" value="UniProtKB-KW"/>
</dbReference>
<dbReference type="GO" id="GO:0000272">
    <property type="term" value="P:polysaccharide catabolic process"/>
    <property type="evidence" value="ECO:0007669"/>
    <property type="project" value="UniProtKB-KW"/>
</dbReference>
<evidence type="ECO:0000313" key="6">
    <source>
        <dbReference type="EMBL" id="TDO41242.1"/>
    </source>
</evidence>
<feature type="compositionally biased region" description="Low complexity" evidence="3">
    <location>
        <begin position="448"/>
        <end position="480"/>
    </location>
</feature>
<keyword evidence="7" id="KW-1185">Reference proteome</keyword>
<dbReference type="Gene3D" id="2.60.40.10">
    <property type="entry name" value="Immunoglobulins"/>
    <property type="match status" value="1"/>
</dbReference>
<feature type="compositionally biased region" description="Pro residues" evidence="3">
    <location>
        <begin position="307"/>
        <end position="318"/>
    </location>
</feature>
<accession>A0A4R6JZB0</accession>
<keyword evidence="4" id="KW-1133">Transmembrane helix</keyword>
<dbReference type="PROSITE" id="PS50853">
    <property type="entry name" value="FN3"/>
    <property type="match status" value="1"/>
</dbReference>
<proteinExistence type="predicted"/>